<comment type="similarity">
    <text evidence="1">Belongs to the peptidase C13 family.</text>
</comment>
<dbReference type="GO" id="GO:0004197">
    <property type="term" value="F:cysteine-type endopeptidase activity"/>
    <property type="evidence" value="ECO:0007669"/>
    <property type="project" value="TreeGrafter"/>
</dbReference>
<dbReference type="InterPro" id="IPR001096">
    <property type="entry name" value="Peptidase_C13"/>
</dbReference>
<dbReference type="AlphaFoldDB" id="A0AAV2TXJ3"/>
<dbReference type="Proteomes" id="UP001497525">
    <property type="component" value="Unassembled WGS sequence"/>
</dbReference>
<evidence type="ECO:0000313" key="2">
    <source>
        <dbReference type="EMBL" id="CAL5142079.1"/>
    </source>
</evidence>
<dbReference type="GO" id="GO:0051603">
    <property type="term" value="P:proteolysis involved in protein catabolic process"/>
    <property type="evidence" value="ECO:0007669"/>
    <property type="project" value="TreeGrafter"/>
</dbReference>
<protein>
    <submittedName>
        <fullName evidence="2">Uncharacterized protein</fullName>
    </submittedName>
</protein>
<dbReference type="PANTHER" id="PTHR12000">
    <property type="entry name" value="HEMOGLOBINASE FAMILY MEMBER"/>
    <property type="match status" value="1"/>
</dbReference>
<reference evidence="2" key="1">
    <citation type="submission" date="2024-06" db="EMBL/GenBank/DDBJ databases">
        <authorList>
            <person name="Liu X."/>
            <person name="Lenzi L."/>
            <person name="Haldenby T S."/>
            <person name="Uol C."/>
        </authorList>
    </citation>
    <scope>NUCLEOTIDE SEQUENCE</scope>
</reference>
<organism evidence="2 3">
    <name type="scientific">Calicophoron daubneyi</name>
    <name type="common">Rumen fluke</name>
    <name type="synonym">Paramphistomum daubneyi</name>
    <dbReference type="NCBI Taxonomy" id="300641"/>
    <lineage>
        <taxon>Eukaryota</taxon>
        <taxon>Metazoa</taxon>
        <taxon>Spiralia</taxon>
        <taxon>Lophotrochozoa</taxon>
        <taxon>Platyhelminthes</taxon>
        <taxon>Trematoda</taxon>
        <taxon>Digenea</taxon>
        <taxon>Plagiorchiida</taxon>
        <taxon>Pronocephalata</taxon>
        <taxon>Paramphistomoidea</taxon>
        <taxon>Paramphistomidae</taxon>
        <taxon>Calicophoron</taxon>
    </lineage>
</organism>
<sequence>MLRENQFPSSNIIVMMHDDVPRYRYIQGGIDYHEDLVVDYTSHDFTIDAFKNVMSGGRLVDPQGRKVLGSTTDDNVLLYFSGPSLMNSIYFPNRPVIAAEIQDILNDAYDGGKYDNMYLVMEAFNSGNVLNQLRLENLFVYALASVSDKWVGDVDYYSQSLLNVHPFTELWIKNVKMYTGHFLATVSAYVNAEPTLPQSTKHYGLEVLGKFDVWQFVTPNNKLHRRLIADENAPRN</sequence>
<evidence type="ECO:0000256" key="1">
    <source>
        <dbReference type="ARBA" id="ARBA00009941"/>
    </source>
</evidence>
<name>A0AAV2TXJ3_CALDB</name>
<dbReference type="Pfam" id="PF01650">
    <property type="entry name" value="Peptidase_C13"/>
    <property type="match status" value="1"/>
</dbReference>
<dbReference type="PRINTS" id="PR00776">
    <property type="entry name" value="HEMOGLOBNASE"/>
</dbReference>
<dbReference type="EMBL" id="CAXLJL010000945">
    <property type="protein sequence ID" value="CAL5142079.1"/>
    <property type="molecule type" value="Genomic_DNA"/>
</dbReference>
<proteinExistence type="inferred from homology"/>
<dbReference type="Gene3D" id="3.40.50.1460">
    <property type="match status" value="1"/>
</dbReference>
<gene>
    <name evidence="2" type="ORF">CDAUBV1_LOCUS17360</name>
</gene>
<comment type="caution">
    <text evidence="2">The sequence shown here is derived from an EMBL/GenBank/DDBJ whole genome shotgun (WGS) entry which is preliminary data.</text>
</comment>
<dbReference type="GO" id="GO:0005773">
    <property type="term" value="C:vacuole"/>
    <property type="evidence" value="ECO:0007669"/>
    <property type="project" value="GOC"/>
</dbReference>
<dbReference type="GO" id="GO:0006624">
    <property type="term" value="P:vacuolar protein processing"/>
    <property type="evidence" value="ECO:0007669"/>
    <property type="project" value="TreeGrafter"/>
</dbReference>
<evidence type="ECO:0000313" key="3">
    <source>
        <dbReference type="Proteomes" id="UP001497525"/>
    </source>
</evidence>
<accession>A0AAV2TXJ3</accession>
<dbReference type="PANTHER" id="PTHR12000:SF42">
    <property type="entry name" value="LEGUMAIN"/>
    <property type="match status" value="1"/>
</dbReference>